<dbReference type="RefSeq" id="WP_260792769.1">
    <property type="nucleotide sequence ID" value="NZ_CP093313.1"/>
</dbReference>
<feature type="compositionally biased region" description="Low complexity" evidence="12">
    <location>
        <begin position="516"/>
        <end position="533"/>
    </location>
</feature>
<reference evidence="14" key="1">
    <citation type="submission" date="2021-04" db="EMBL/GenBank/DDBJ databases">
        <title>Phylogenetic analysis of Acidobacteriaceae.</title>
        <authorList>
            <person name="Qiu L."/>
            <person name="Zhang Q."/>
        </authorList>
    </citation>
    <scope>NUCLEOTIDE SEQUENCE</scope>
    <source>
        <strain evidence="14">DSM 25168</strain>
    </source>
</reference>
<feature type="compositionally biased region" description="Low complexity" evidence="12">
    <location>
        <begin position="585"/>
        <end position="596"/>
    </location>
</feature>
<proteinExistence type="inferred from homology"/>
<dbReference type="GO" id="GO:0046872">
    <property type="term" value="F:metal ion binding"/>
    <property type="evidence" value="ECO:0007669"/>
    <property type="project" value="UniProtKB-KW"/>
</dbReference>
<feature type="compositionally biased region" description="Low complexity" evidence="12">
    <location>
        <begin position="565"/>
        <end position="577"/>
    </location>
</feature>
<dbReference type="GO" id="GO:0000166">
    <property type="term" value="F:nucleotide binding"/>
    <property type="evidence" value="ECO:0007669"/>
    <property type="project" value="UniProtKB-KW"/>
</dbReference>
<keyword evidence="4 11" id="KW-0808">Transferase</keyword>
<evidence type="ECO:0000313" key="15">
    <source>
        <dbReference type="Proteomes" id="UP001059380"/>
    </source>
</evidence>
<feature type="domain" description="Poly A polymerase head" evidence="13">
    <location>
        <begin position="34"/>
        <end position="160"/>
    </location>
</feature>
<dbReference type="GO" id="GO:0008033">
    <property type="term" value="P:tRNA processing"/>
    <property type="evidence" value="ECO:0007669"/>
    <property type="project" value="UniProtKB-KW"/>
</dbReference>
<comment type="similarity">
    <text evidence="2 11">Belongs to the tRNA nucleotidyltransferase/poly(A) polymerase family.</text>
</comment>
<evidence type="ECO:0000259" key="13">
    <source>
        <dbReference type="Pfam" id="PF01743"/>
    </source>
</evidence>
<keyword evidence="7" id="KW-0479">Metal-binding</keyword>
<keyword evidence="15" id="KW-1185">Reference proteome</keyword>
<organism evidence="14 15">
    <name type="scientific">Occallatibacter riparius</name>
    <dbReference type="NCBI Taxonomy" id="1002689"/>
    <lineage>
        <taxon>Bacteria</taxon>
        <taxon>Pseudomonadati</taxon>
        <taxon>Acidobacteriota</taxon>
        <taxon>Terriglobia</taxon>
        <taxon>Terriglobales</taxon>
        <taxon>Acidobacteriaceae</taxon>
        <taxon>Occallatibacter</taxon>
    </lineage>
</organism>
<dbReference type="EMBL" id="CP093313">
    <property type="protein sequence ID" value="UWZ83434.1"/>
    <property type="molecule type" value="Genomic_DNA"/>
</dbReference>
<dbReference type="GO" id="GO:0016779">
    <property type="term" value="F:nucleotidyltransferase activity"/>
    <property type="evidence" value="ECO:0007669"/>
    <property type="project" value="UniProtKB-KW"/>
</dbReference>
<dbReference type="Pfam" id="PF01743">
    <property type="entry name" value="PolyA_pol"/>
    <property type="match status" value="1"/>
</dbReference>
<dbReference type="Proteomes" id="UP001059380">
    <property type="component" value="Chromosome"/>
</dbReference>
<name>A0A9J7BNV8_9BACT</name>
<evidence type="ECO:0000256" key="3">
    <source>
        <dbReference type="ARBA" id="ARBA00022555"/>
    </source>
</evidence>
<dbReference type="AlphaFoldDB" id="A0A9J7BNV8"/>
<evidence type="ECO:0000256" key="12">
    <source>
        <dbReference type="SAM" id="MobiDB-lite"/>
    </source>
</evidence>
<dbReference type="InterPro" id="IPR052390">
    <property type="entry name" value="tRNA_nt/polyA_polymerase"/>
</dbReference>
<comment type="cofactor">
    <cofactor evidence="1">
        <name>Mg(2+)</name>
        <dbReference type="ChEBI" id="CHEBI:18420"/>
    </cofactor>
</comment>
<dbReference type="PANTHER" id="PTHR47788">
    <property type="entry name" value="POLYA POLYMERASE"/>
    <property type="match status" value="1"/>
</dbReference>
<evidence type="ECO:0000256" key="11">
    <source>
        <dbReference type="RuleBase" id="RU003953"/>
    </source>
</evidence>
<evidence type="ECO:0000256" key="10">
    <source>
        <dbReference type="ARBA" id="ARBA00022884"/>
    </source>
</evidence>
<evidence type="ECO:0000256" key="8">
    <source>
        <dbReference type="ARBA" id="ARBA00022741"/>
    </source>
</evidence>
<evidence type="ECO:0000256" key="9">
    <source>
        <dbReference type="ARBA" id="ARBA00022842"/>
    </source>
</evidence>
<dbReference type="PANTHER" id="PTHR47788:SF1">
    <property type="entry name" value="A-ADDING TRNA NUCLEOTIDYLTRANSFERASE"/>
    <property type="match status" value="1"/>
</dbReference>
<evidence type="ECO:0000256" key="5">
    <source>
        <dbReference type="ARBA" id="ARBA00022694"/>
    </source>
</evidence>
<keyword evidence="10 11" id="KW-0694">RNA-binding</keyword>
<sequence length="666" mass="72786">MPDYIYLLENRLSADQQVALRLLRDAAREAEMILFLTGDAVRDLTSGHAVRDLEVAVYGNALKLKKPLEKLGAKVWGEDDASRTLYLCFPGTVRVDVVSTHSVEYKKPGQATHHWASIQEDLRRRDFTVNAMAISLNDGSYGLLMDPLNGVADIEARALRLVSNYGFLDEPALLIRATRYKTRLGWELDPRTQTRYENAKGEDVIASLSATERSRELEQIAHEDDGLKVLQAHEAEGWMKVLFPAWTPAKADAEKLHALHDLSVELLMQGVHADISAAQIQLLTAKMNPKDLAALKKSLLRPGFVEEWNNLDAIAAGFQKQLLAKENQQPSLAYKLFTTYDPEAVLWLGFTSKDKAVKERYNDFLKVWPEAKQKIPYALMLEMRIRAELPNFNEIVHQVFLQLIDGKLTTPEEMKAFLEPYSPPAPPPQVTVKRARGRKAEKIKETFEEDEEEASDEEGDEDLDDMGGDDEEIEIPAADLEGEADEEESGEDEPEPEDENDDEEDEPKPKRGKQGAAKSPTVPPKAAAKAAPVKHAEPAHKPAAKVTVPAPAKTAAHPPAKHAPAKAPATAAPAAKHAPAKHAPAKAPAKPAAPAKKAAHAPAKHAPVKKAALKPHSKPAAHKSVPKAAAKPAKAPASKAKAAKPKPHAAAKVPPKKNGAKAGKKR</sequence>
<keyword evidence="3" id="KW-0820">tRNA-binding</keyword>
<gene>
    <name evidence="14" type="ORF">MOP44_23060</name>
</gene>
<evidence type="ECO:0000256" key="7">
    <source>
        <dbReference type="ARBA" id="ARBA00022723"/>
    </source>
</evidence>
<keyword evidence="6" id="KW-0548">Nucleotidyltransferase</keyword>
<feature type="compositionally biased region" description="Basic residues" evidence="12">
    <location>
        <begin position="641"/>
        <end position="666"/>
    </location>
</feature>
<feature type="compositionally biased region" description="Low complexity" evidence="12">
    <location>
        <begin position="544"/>
        <end position="558"/>
    </location>
</feature>
<dbReference type="KEGG" id="orp:MOP44_23060"/>
<dbReference type="InterPro" id="IPR002646">
    <property type="entry name" value="PolA_pol_head_dom"/>
</dbReference>
<dbReference type="Gene3D" id="1.10.3090.10">
    <property type="entry name" value="cca-adding enzyme, domain 2"/>
    <property type="match status" value="1"/>
</dbReference>
<feature type="compositionally biased region" description="Acidic residues" evidence="12">
    <location>
        <begin position="447"/>
        <end position="506"/>
    </location>
</feature>
<keyword evidence="8" id="KW-0547">Nucleotide-binding</keyword>
<dbReference type="Gene3D" id="3.30.460.10">
    <property type="entry name" value="Beta Polymerase, domain 2"/>
    <property type="match status" value="1"/>
</dbReference>
<dbReference type="GO" id="GO:0000049">
    <property type="term" value="F:tRNA binding"/>
    <property type="evidence" value="ECO:0007669"/>
    <property type="project" value="UniProtKB-KW"/>
</dbReference>
<feature type="compositionally biased region" description="Low complexity" evidence="12">
    <location>
        <begin position="626"/>
        <end position="640"/>
    </location>
</feature>
<evidence type="ECO:0000256" key="4">
    <source>
        <dbReference type="ARBA" id="ARBA00022679"/>
    </source>
</evidence>
<keyword evidence="9" id="KW-0460">Magnesium</keyword>
<dbReference type="InterPro" id="IPR043519">
    <property type="entry name" value="NT_sf"/>
</dbReference>
<evidence type="ECO:0000256" key="6">
    <source>
        <dbReference type="ARBA" id="ARBA00022695"/>
    </source>
</evidence>
<evidence type="ECO:0000313" key="14">
    <source>
        <dbReference type="EMBL" id="UWZ83434.1"/>
    </source>
</evidence>
<dbReference type="SUPFAM" id="SSF81301">
    <property type="entry name" value="Nucleotidyltransferase"/>
    <property type="match status" value="1"/>
</dbReference>
<protein>
    <submittedName>
        <fullName evidence="14">CCA tRNA nucleotidyltransferase</fullName>
    </submittedName>
</protein>
<evidence type="ECO:0000256" key="1">
    <source>
        <dbReference type="ARBA" id="ARBA00001946"/>
    </source>
</evidence>
<feature type="region of interest" description="Disordered" evidence="12">
    <location>
        <begin position="417"/>
        <end position="666"/>
    </location>
</feature>
<accession>A0A9J7BNV8</accession>
<evidence type="ECO:0000256" key="2">
    <source>
        <dbReference type="ARBA" id="ARBA00007265"/>
    </source>
</evidence>
<feature type="compositionally biased region" description="Basic residues" evidence="12">
    <location>
        <begin position="597"/>
        <end position="625"/>
    </location>
</feature>
<keyword evidence="5" id="KW-0819">tRNA processing</keyword>
<dbReference type="SUPFAM" id="SSF81891">
    <property type="entry name" value="Poly A polymerase C-terminal region-like"/>
    <property type="match status" value="1"/>
</dbReference>